<reference evidence="2" key="1">
    <citation type="journal article" date="2022" name="Mol. Ecol. Resour.">
        <title>The genomes of chicory, endive, great burdock and yacon provide insights into Asteraceae palaeo-polyploidization history and plant inulin production.</title>
        <authorList>
            <person name="Fan W."/>
            <person name="Wang S."/>
            <person name="Wang H."/>
            <person name="Wang A."/>
            <person name="Jiang F."/>
            <person name="Liu H."/>
            <person name="Zhao H."/>
            <person name="Xu D."/>
            <person name="Zhang Y."/>
        </authorList>
    </citation>
    <scope>NUCLEOTIDE SEQUENCE [LARGE SCALE GENOMIC DNA]</scope>
    <source>
        <strain evidence="2">cv. Punajuju</strain>
    </source>
</reference>
<name>A0ACB9FAT6_CICIN</name>
<proteinExistence type="predicted"/>
<evidence type="ECO:0000313" key="2">
    <source>
        <dbReference type="Proteomes" id="UP001055811"/>
    </source>
</evidence>
<dbReference type="EMBL" id="CM042011">
    <property type="protein sequence ID" value="KAI3767941.1"/>
    <property type="molecule type" value="Genomic_DNA"/>
</dbReference>
<reference evidence="1 2" key="2">
    <citation type="journal article" date="2022" name="Mol. Ecol. Resour.">
        <title>The genomes of chicory, endive, great burdock and yacon provide insights into Asteraceae paleo-polyploidization history and plant inulin production.</title>
        <authorList>
            <person name="Fan W."/>
            <person name="Wang S."/>
            <person name="Wang H."/>
            <person name="Wang A."/>
            <person name="Jiang F."/>
            <person name="Liu H."/>
            <person name="Zhao H."/>
            <person name="Xu D."/>
            <person name="Zhang Y."/>
        </authorList>
    </citation>
    <scope>NUCLEOTIDE SEQUENCE [LARGE SCALE GENOMIC DNA]</scope>
    <source>
        <strain evidence="2">cv. Punajuju</strain>
        <tissue evidence="1">Leaves</tissue>
    </source>
</reference>
<organism evidence="1 2">
    <name type="scientific">Cichorium intybus</name>
    <name type="common">Chicory</name>
    <dbReference type="NCBI Taxonomy" id="13427"/>
    <lineage>
        <taxon>Eukaryota</taxon>
        <taxon>Viridiplantae</taxon>
        <taxon>Streptophyta</taxon>
        <taxon>Embryophyta</taxon>
        <taxon>Tracheophyta</taxon>
        <taxon>Spermatophyta</taxon>
        <taxon>Magnoliopsida</taxon>
        <taxon>eudicotyledons</taxon>
        <taxon>Gunneridae</taxon>
        <taxon>Pentapetalae</taxon>
        <taxon>asterids</taxon>
        <taxon>campanulids</taxon>
        <taxon>Asterales</taxon>
        <taxon>Asteraceae</taxon>
        <taxon>Cichorioideae</taxon>
        <taxon>Cichorieae</taxon>
        <taxon>Cichoriinae</taxon>
        <taxon>Cichorium</taxon>
    </lineage>
</organism>
<accession>A0ACB9FAT6</accession>
<evidence type="ECO:0000313" key="1">
    <source>
        <dbReference type="EMBL" id="KAI3767941.1"/>
    </source>
</evidence>
<dbReference type="Proteomes" id="UP001055811">
    <property type="component" value="Linkage Group LG03"/>
</dbReference>
<comment type="caution">
    <text evidence="1">The sequence shown here is derived from an EMBL/GenBank/DDBJ whole genome shotgun (WGS) entry which is preliminary data.</text>
</comment>
<keyword evidence="2" id="KW-1185">Reference proteome</keyword>
<gene>
    <name evidence="1" type="ORF">L2E82_18370</name>
</gene>
<protein>
    <submittedName>
        <fullName evidence="1">Uncharacterized protein</fullName>
    </submittedName>
</protein>
<sequence length="125" mass="14293">MANRRTRVHSSELALFYENGPFKITNNMSLVWNDYSWDKISNILFVDQPTGTGFSYSSSDQDTRHDETGVSNDLYNFLQALIKWFYSQSTLLQWISSLQAQVAPGILYKVFTVIGGLGCDVFAFW</sequence>